<dbReference type="InterPro" id="IPR044992">
    <property type="entry name" value="ChyE-like"/>
</dbReference>
<sequence length="219" mass="23824">MILVRQHGESGPPALLGEWLDARGIAYVVSDSRTNHTPDVREFEAVASLGCRYSPVDADVPQVAAEIALITRAVEHDVPVLGLCYGGQVLAHVLGGTIEAAPTPEFGWREIETDEPDAVPSGPWLLWHYQRFTVPPGATAIARTRDATQAFRHGRHLGLQFHPESTTDIVEGWARKDVEKLKTVGVTDGLALIEAPAEQQDAARQAAFRLFDAFRGESA</sequence>
<keyword evidence="3" id="KW-1185">Reference proteome</keyword>
<dbReference type="GO" id="GO:0005829">
    <property type="term" value="C:cytosol"/>
    <property type="evidence" value="ECO:0007669"/>
    <property type="project" value="TreeGrafter"/>
</dbReference>
<evidence type="ECO:0000313" key="3">
    <source>
        <dbReference type="Proteomes" id="UP001149140"/>
    </source>
</evidence>
<dbReference type="CDD" id="cd01741">
    <property type="entry name" value="GATase1_1"/>
    <property type="match status" value="1"/>
</dbReference>
<dbReference type="PANTHER" id="PTHR42695">
    <property type="entry name" value="GLUTAMINE AMIDOTRANSFERASE YLR126C-RELATED"/>
    <property type="match status" value="1"/>
</dbReference>
<accession>A0A9X3S2A8</accession>
<reference evidence="2" key="1">
    <citation type="submission" date="2022-10" db="EMBL/GenBank/DDBJ databases">
        <title>The WGS of Solirubrobacter ginsenosidimutans DSM 21036.</title>
        <authorList>
            <person name="Jiang Z."/>
        </authorList>
    </citation>
    <scope>NUCLEOTIDE SEQUENCE</scope>
    <source>
        <strain evidence="2">DSM 21036</strain>
    </source>
</reference>
<protein>
    <submittedName>
        <fullName evidence="2">Type 1 glutamine amidotransferase</fullName>
    </submittedName>
</protein>
<dbReference type="PANTHER" id="PTHR42695:SF5">
    <property type="entry name" value="GLUTAMINE AMIDOTRANSFERASE YLR126C-RELATED"/>
    <property type="match status" value="1"/>
</dbReference>
<dbReference type="Gene3D" id="3.40.50.880">
    <property type="match status" value="1"/>
</dbReference>
<gene>
    <name evidence="2" type="ORF">OM076_12025</name>
</gene>
<dbReference type="SUPFAM" id="SSF52317">
    <property type="entry name" value="Class I glutamine amidotransferase-like"/>
    <property type="match status" value="1"/>
</dbReference>
<keyword evidence="2" id="KW-0315">Glutamine amidotransferase</keyword>
<comment type="caution">
    <text evidence="2">The sequence shown here is derived from an EMBL/GenBank/DDBJ whole genome shotgun (WGS) entry which is preliminary data.</text>
</comment>
<dbReference type="InterPro" id="IPR017926">
    <property type="entry name" value="GATASE"/>
</dbReference>
<dbReference type="PROSITE" id="PS51273">
    <property type="entry name" value="GATASE_TYPE_1"/>
    <property type="match status" value="1"/>
</dbReference>
<dbReference type="InterPro" id="IPR029062">
    <property type="entry name" value="Class_I_gatase-like"/>
</dbReference>
<evidence type="ECO:0000313" key="2">
    <source>
        <dbReference type="EMBL" id="MDA0160996.1"/>
    </source>
</evidence>
<proteinExistence type="predicted"/>
<dbReference type="EMBL" id="JAPDOD010000008">
    <property type="protein sequence ID" value="MDA0160996.1"/>
    <property type="molecule type" value="Genomic_DNA"/>
</dbReference>
<dbReference type="Proteomes" id="UP001149140">
    <property type="component" value="Unassembled WGS sequence"/>
</dbReference>
<feature type="domain" description="Glutamine amidotransferase" evidence="1">
    <location>
        <begin position="63"/>
        <end position="167"/>
    </location>
</feature>
<dbReference type="Pfam" id="PF00117">
    <property type="entry name" value="GATase"/>
    <property type="match status" value="1"/>
</dbReference>
<dbReference type="AlphaFoldDB" id="A0A9X3S2A8"/>
<evidence type="ECO:0000259" key="1">
    <source>
        <dbReference type="Pfam" id="PF00117"/>
    </source>
</evidence>
<organism evidence="2 3">
    <name type="scientific">Solirubrobacter ginsenosidimutans</name>
    <dbReference type="NCBI Taxonomy" id="490573"/>
    <lineage>
        <taxon>Bacteria</taxon>
        <taxon>Bacillati</taxon>
        <taxon>Actinomycetota</taxon>
        <taxon>Thermoleophilia</taxon>
        <taxon>Solirubrobacterales</taxon>
        <taxon>Solirubrobacteraceae</taxon>
        <taxon>Solirubrobacter</taxon>
    </lineage>
</organism>
<name>A0A9X3S2A8_9ACTN</name>
<dbReference type="RefSeq" id="WP_270040134.1">
    <property type="nucleotide sequence ID" value="NZ_JAPDOD010000008.1"/>
</dbReference>